<dbReference type="AlphaFoldDB" id="A0A222WST4"/>
<dbReference type="RefSeq" id="WP_094156055.1">
    <property type="nucleotide sequence ID" value="NZ_CP020028.1"/>
</dbReference>
<dbReference type="GO" id="GO:0009246">
    <property type="term" value="P:enterobacterial common antigen biosynthetic process"/>
    <property type="evidence" value="ECO:0007669"/>
    <property type="project" value="TreeGrafter"/>
</dbReference>
<dbReference type="PANTHER" id="PTHR40074:SF2">
    <property type="entry name" value="O-ACETYLTRANSFERASE WECH"/>
    <property type="match status" value="1"/>
</dbReference>
<sequence length="408" mass="47654">MSKPRIAEWTELRGLAYLAVVLQHCIGEYIYRSDIQQPDSVMLAMLYHLTRFGTPTFVFLSAALLFYNGNKPIGYPRYIGRRFRDIYVPFLCWTVVYWICTQNWSTAQWGNIYFYKGMLEEMIIPVSGYHLWFVVMIFQFYILFPLFAKAAGRVQAFLRRYSTKRRKQLVLAVMLIAAAAYALLLQWSYYDMSAWSTRLPSFWQTLLDYRTYNFVMYFFYFMLGAVCAYMTDTWRGLAQQTLPWNVFVFIGLFMLMGHTMLIQSGDTINLNISTYLKPSTFVLIVSQLLLSYGLLLHLQKDKRSEPFRRMLNWIGRYSFGGYLAHALVLSFISYFTRPLSLGDHHFTATLITFIVVASVSLGISWLFAHLPGGNWIVGSKGRQRLNWRPFRFQFPSSKRASKSTQELG</sequence>
<keyword evidence="9" id="KW-0808">Transferase</keyword>
<name>A0A222WST4_9BACL</name>
<keyword evidence="3" id="KW-1003">Cell membrane</keyword>
<reference evidence="9 10" key="1">
    <citation type="submission" date="2017-03" db="EMBL/GenBank/DDBJ databases">
        <title>Complete genome sequence of Paenibacillus Kribbensis producing bioflocculants.</title>
        <authorList>
            <person name="Lee H.-G."/>
            <person name="Oh H.-M."/>
        </authorList>
    </citation>
    <scope>NUCLEOTIDE SEQUENCE [LARGE SCALE GENOMIC DNA]</scope>
    <source>
        <strain evidence="9 10">AM49</strain>
    </source>
</reference>
<comment type="similarity">
    <text evidence="2">Belongs to the acyltransferase 3 family.</text>
</comment>
<keyword evidence="10" id="KW-1185">Reference proteome</keyword>
<keyword evidence="9" id="KW-0012">Acyltransferase</keyword>
<feature type="transmembrane region" description="Helical" evidence="7">
    <location>
        <begin position="12"/>
        <end position="31"/>
    </location>
</feature>
<feature type="transmembrane region" description="Helical" evidence="7">
    <location>
        <begin position="87"/>
        <end position="109"/>
    </location>
</feature>
<feature type="transmembrane region" description="Helical" evidence="7">
    <location>
        <begin position="348"/>
        <end position="368"/>
    </location>
</feature>
<dbReference type="OrthoDB" id="569695at2"/>
<evidence type="ECO:0000256" key="4">
    <source>
        <dbReference type="ARBA" id="ARBA00022692"/>
    </source>
</evidence>
<evidence type="ECO:0000256" key="6">
    <source>
        <dbReference type="ARBA" id="ARBA00023136"/>
    </source>
</evidence>
<keyword evidence="6 7" id="KW-0472">Membrane</keyword>
<feature type="domain" description="Acyltransferase 3" evidence="8">
    <location>
        <begin position="12"/>
        <end position="368"/>
    </location>
</feature>
<proteinExistence type="inferred from homology"/>
<evidence type="ECO:0000313" key="10">
    <source>
        <dbReference type="Proteomes" id="UP000214666"/>
    </source>
</evidence>
<dbReference type="Pfam" id="PF01757">
    <property type="entry name" value="Acyl_transf_3"/>
    <property type="match status" value="1"/>
</dbReference>
<feature type="transmembrane region" description="Helical" evidence="7">
    <location>
        <begin position="242"/>
        <end position="261"/>
    </location>
</feature>
<feature type="transmembrane region" description="Helical" evidence="7">
    <location>
        <begin position="281"/>
        <end position="298"/>
    </location>
</feature>
<feature type="transmembrane region" description="Helical" evidence="7">
    <location>
        <begin position="43"/>
        <end position="67"/>
    </location>
</feature>
<evidence type="ECO:0000256" key="5">
    <source>
        <dbReference type="ARBA" id="ARBA00022989"/>
    </source>
</evidence>
<dbReference type="InterPro" id="IPR002656">
    <property type="entry name" value="Acyl_transf_3_dom"/>
</dbReference>
<dbReference type="STRING" id="172713.GCA_001705305_03489"/>
<keyword evidence="5 7" id="KW-1133">Transmembrane helix</keyword>
<dbReference type="GO" id="GO:0016413">
    <property type="term" value="F:O-acetyltransferase activity"/>
    <property type="evidence" value="ECO:0007669"/>
    <property type="project" value="TreeGrafter"/>
</dbReference>
<dbReference type="GO" id="GO:0005886">
    <property type="term" value="C:plasma membrane"/>
    <property type="evidence" value="ECO:0007669"/>
    <property type="project" value="UniProtKB-SubCell"/>
</dbReference>
<organism evidence="9 10">
    <name type="scientific">Paenibacillus kribbensis</name>
    <dbReference type="NCBI Taxonomy" id="172713"/>
    <lineage>
        <taxon>Bacteria</taxon>
        <taxon>Bacillati</taxon>
        <taxon>Bacillota</taxon>
        <taxon>Bacilli</taxon>
        <taxon>Bacillales</taxon>
        <taxon>Paenibacillaceae</taxon>
        <taxon>Paenibacillus</taxon>
    </lineage>
</organism>
<feature type="transmembrane region" description="Helical" evidence="7">
    <location>
        <begin position="129"/>
        <end position="148"/>
    </location>
</feature>
<accession>A0A222WST4</accession>
<feature type="transmembrane region" description="Helical" evidence="7">
    <location>
        <begin position="209"/>
        <end position="230"/>
    </location>
</feature>
<gene>
    <name evidence="9" type="ORF">B4V02_19670</name>
</gene>
<comment type="subcellular location">
    <subcellularLocation>
        <location evidence="1">Cell membrane</location>
        <topology evidence="1">Multi-pass membrane protein</topology>
    </subcellularLocation>
</comment>
<evidence type="ECO:0000313" key="9">
    <source>
        <dbReference type="EMBL" id="ASR48753.1"/>
    </source>
</evidence>
<evidence type="ECO:0000256" key="7">
    <source>
        <dbReference type="SAM" id="Phobius"/>
    </source>
</evidence>
<dbReference type="EMBL" id="CP020028">
    <property type="protein sequence ID" value="ASR48753.1"/>
    <property type="molecule type" value="Genomic_DNA"/>
</dbReference>
<keyword evidence="4 7" id="KW-0812">Transmembrane</keyword>
<feature type="transmembrane region" description="Helical" evidence="7">
    <location>
        <begin position="169"/>
        <end position="189"/>
    </location>
</feature>
<evidence type="ECO:0000259" key="8">
    <source>
        <dbReference type="Pfam" id="PF01757"/>
    </source>
</evidence>
<dbReference type="PANTHER" id="PTHR40074">
    <property type="entry name" value="O-ACETYLTRANSFERASE WECH"/>
    <property type="match status" value="1"/>
</dbReference>
<protein>
    <submittedName>
        <fullName evidence="9">Acyltransferase</fullName>
    </submittedName>
</protein>
<evidence type="ECO:0000256" key="3">
    <source>
        <dbReference type="ARBA" id="ARBA00022475"/>
    </source>
</evidence>
<feature type="transmembrane region" description="Helical" evidence="7">
    <location>
        <begin position="319"/>
        <end position="336"/>
    </location>
</feature>
<dbReference type="KEGG" id="pkb:B4V02_19670"/>
<dbReference type="Proteomes" id="UP000214666">
    <property type="component" value="Chromosome"/>
</dbReference>
<evidence type="ECO:0000256" key="1">
    <source>
        <dbReference type="ARBA" id="ARBA00004651"/>
    </source>
</evidence>
<evidence type="ECO:0000256" key="2">
    <source>
        <dbReference type="ARBA" id="ARBA00007400"/>
    </source>
</evidence>